<feature type="domain" description="G-protein coupled receptors family 1 profile" evidence="19">
    <location>
        <begin position="76"/>
        <end position="186"/>
    </location>
</feature>
<organism evidence="20 21">
    <name type="scientific">Equus caballus</name>
    <name type="common">Horse</name>
    <dbReference type="NCBI Taxonomy" id="9796"/>
    <lineage>
        <taxon>Eukaryota</taxon>
        <taxon>Metazoa</taxon>
        <taxon>Chordata</taxon>
        <taxon>Craniata</taxon>
        <taxon>Vertebrata</taxon>
        <taxon>Euteleostomi</taxon>
        <taxon>Mammalia</taxon>
        <taxon>Eutheria</taxon>
        <taxon>Laurasiatheria</taxon>
        <taxon>Perissodactyla</taxon>
        <taxon>Equidae</taxon>
        <taxon>Equus</taxon>
    </lineage>
</organism>
<reference evidence="20 21" key="1">
    <citation type="journal article" date="2009" name="Science">
        <title>Genome sequence, comparative analysis, and population genetics of the domestic horse.</title>
        <authorList>
            <consortium name="Broad Institute Genome Sequencing Platform"/>
            <consortium name="Broad Institute Whole Genome Assembly Team"/>
            <person name="Wade C.M."/>
            <person name="Giulotto E."/>
            <person name="Sigurdsson S."/>
            <person name="Zoli M."/>
            <person name="Gnerre S."/>
            <person name="Imsland F."/>
            <person name="Lear T.L."/>
            <person name="Adelson D.L."/>
            <person name="Bailey E."/>
            <person name="Bellone R.R."/>
            <person name="Bloecker H."/>
            <person name="Distl O."/>
            <person name="Edgar R.C."/>
            <person name="Garber M."/>
            <person name="Leeb T."/>
            <person name="Mauceli E."/>
            <person name="MacLeod J.N."/>
            <person name="Penedo M.C.T."/>
            <person name="Raison J.M."/>
            <person name="Sharpe T."/>
            <person name="Vogel J."/>
            <person name="Andersson L."/>
            <person name="Antczak D.F."/>
            <person name="Biagi T."/>
            <person name="Binns M.M."/>
            <person name="Chowdhary B.P."/>
            <person name="Coleman S.J."/>
            <person name="Della Valle G."/>
            <person name="Fryc S."/>
            <person name="Guerin G."/>
            <person name="Hasegawa T."/>
            <person name="Hill E.W."/>
            <person name="Jurka J."/>
            <person name="Kiialainen A."/>
            <person name="Lindgren G."/>
            <person name="Liu J."/>
            <person name="Magnani E."/>
            <person name="Mickelson J.R."/>
            <person name="Murray J."/>
            <person name="Nergadze S.G."/>
            <person name="Onofrio R."/>
            <person name="Pedroni S."/>
            <person name="Piras M.F."/>
            <person name="Raudsepp T."/>
            <person name="Rocchi M."/>
            <person name="Roeed K.H."/>
            <person name="Ryder O.A."/>
            <person name="Searle S."/>
            <person name="Skow L."/>
            <person name="Swinburne J.E."/>
            <person name="Syvaenen A.C."/>
            <person name="Tozaki T."/>
            <person name="Valberg S.J."/>
            <person name="Vaudin M."/>
            <person name="White J.R."/>
            <person name="Zody M.C."/>
            <person name="Lander E.S."/>
            <person name="Lindblad-Toh K."/>
        </authorList>
    </citation>
    <scope>NUCLEOTIDE SEQUENCE [LARGE SCALE GENOMIC DNA]</scope>
    <source>
        <strain evidence="20 21">Thoroughbred</strain>
    </source>
</reference>
<keyword evidence="4" id="KW-0085">Behavior</keyword>
<evidence type="ECO:0000256" key="17">
    <source>
        <dbReference type="RuleBase" id="RU000688"/>
    </source>
</evidence>
<feature type="transmembrane region" description="Helical" evidence="18">
    <location>
        <begin position="57"/>
        <end position="85"/>
    </location>
</feature>
<dbReference type="Gene3D" id="1.20.1070.10">
    <property type="entry name" value="Rhodopsin 7-helix transmembrane proteins"/>
    <property type="match status" value="1"/>
</dbReference>
<evidence type="ECO:0000256" key="9">
    <source>
        <dbReference type="ARBA" id="ARBA00023139"/>
    </source>
</evidence>
<dbReference type="InterPro" id="IPR000452">
    <property type="entry name" value="Kappa_opi_rcpt"/>
</dbReference>
<evidence type="ECO:0000256" key="10">
    <source>
        <dbReference type="ARBA" id="ARBA00023157"/>
    </source>
</evidence>
<comment type="subcellular location">
    <subcellularLocation>
        <location evidence="1">Cell membrane</location>
        <topology evidence="1">Multi-pass membrane protein</topology>
    </subcellularLocation>
</comment>
<evidence type="ECO:0000256" key="15">
    <source>
        <dbReference type="ARBA" id="ARBA00034801"/>
    </source>
</evidence>
<evidence type="ECO:0000256" key="13">
    <source>
        <dbReference type="ARBA" id="ARBA00023224"/>
    </source>
</evidence>
<proteinExistence type="inferred from homology"/>
<evidence type="ECO:0000256" key="2">
    <source>
        <dbReference type="ARBA" id="ARBA00021098"/>
    </source>
</evidence>
<feature type="transmembrane region" description="Helical" evidence="18">
    <location>
        <begin position="180"/>
        <end position="198"/>
    </location>
</feature>
<dbReference type="InterPro" id="IPR001418">
    <property type="entry name" value="Opioid_rcpt"/>
</dbReference>
<name>A0A9L0TCW4_HORSE</name>
<dbReference type="GeneTree" id="ENSGT00940000157341"/>
<dbReference type="PANTHER" id="PTHR24229:SF1">
    <property type="entry name" value="KAPPA-TYPE OPIOID RECEPTOR"/>
    <property type="match status" value="1"/>
</dbReference>
<dbReference type="GO" id="GO:0005886">
    <property type="term" value="C:plasma membrane"/>
    <property type="evidence" value="ECO:0007669"/>
    <property type="project" value="UniProtKB-SubCell"/>
</dbReference>
<evidence type="ECO:0000256" key="6">
    <source>
        <dbReference type="ARBA" id="ARBA00022989"/>
    </source>
</evidence>
<keyword evidence="6 18" id="KW-1133">Transmembrane helix</keyword>
<evidence type="ECO:0000259" key="19">
    <source>
        <dbReference type="PROSITE" id="PS50262"/>
    </source>
</evidence>
<dbReference type="GO" id="GO:0038048">
    <property type="term" value="F:dynorphin receptor activity"/>
    <property type="evidence" value="ECO:0007669"/>
    <property type="project" value="InterPro"/>
</dbReference>
<dbReference type="PRINTS" id="PR00237">
    <property type="entry name" value="GPCRRHODOPSN"/>
</dbReference>
<comment type="subunit">
    <text evidence="15">Interacts with NHERF1. Interacts with GABARAPL1.</text>
</comment>
<dbReference type="SUPFAM" id="SSF81321">
    <property type="entry name" value="Family A G protein-coupled receptor-like"/>
    <property type="match status" value="1"/>
</dbReference>
<evidence type="ECO:0000256" key="4">
    <source>
        <dbReference type="ARBA" id="ARBA00022610"/>
    </source>
</evidence>
<evidence type="ECO:0000256" key="14">
    <source>
        <dbReference type="ARBA" id="ARBA00023288"/>
    </source>
</evidence>
<dbReference type="PANTHER" id="PTHR24229">
    <property type="entry name" value="NEUROPEPTIDES RECEPTOR"/>
    <property type="match status" value="1"/>
</dbReference>
<evidence type="ECO:0000256" key="5">
    <source>
        <dbReference type="ARBA" id="ARBA00022692"/>
    </source>
</evidence>
<evidence type="ECO:0000256" key="12">
    <source>
        <dbReference type="ARBA" id="ARBA00023180"/>
    </source>
</evidence>
<protein>
    <recommendedName>
        <fullName evidence="2">Kappa-type opioid receptor</fullName>
    </recommendedName>
</protein>
<feature type="transmembrane region" description="Helical" evidence="18">
    <location>
        <begin position="139"/>
        <end position="159"/>
    </location>
</feature>
<evidence type="ECO:0000256" key="8">
    <source>
        <dbReference type="ARBA" id="ARBA00023136"/>
    </source>
</evidence>
<dbReference type="PRINTS" id="PR00532">
    <property type="entry name" value="KAPPAOPIOIDR"/>
</dbReference>
<dbReference type="PROSITE" id="PS50262">
    <property type="entry name" value="G_PROTEIN_RECEP_F1_2"/>
    <property type="match status" value="1"/>
</dbReference>
<keyword evidence="14" id="KW-0449">Lipoprotein</keyword>
<evidence type="ECO:0000256" key="1">
    <source>
        <dbReference type="ARBA" id="ARBA00004651"/>
    </source>
</evidence>
<keyword evidence="5 17" id="KW-0812">Transmembrane</keyword>
<keyword evidence="12" id="KW-0325">Glycoprotein</keyword>
<dbReference type="PRINTS" id="PR00384">
    <property type="entry name" value="OPIOIDR"/>
</dbReference>
<accession>A0A9L0TCW4</accession>
<keyword evidence="3" id="KW-1003">Cell membrane</keyword>
<keyword evidence="10" id="KW-1015">Disulfide bond</keyword>
<evidence type="ECO:0000256" key="11">
    <source>
        <dbReference type="ARBA" id="ARBA00023170"/>
    </source>
</evidence>
<sequence length="354" mass="39513">MESPVQIFRGEPGPTCAPSTCLLPNDSGWFPGWAEPDGNSSAGSEDAPLEPAHISPAIPVIITAVYSVVFVVGLVGNSLVMFVIIRYTKMKTATNIYIFNLALADALVTTTMPFQSTVYLMNSWPFGDVLCKIVISIDYYNMFTSIFTLTMMSVDRYIAVCHPVKALDFRTPLKAKIINICIWLLSSSVGISAIVLGGTKVREVFPAPIVEKTFFSPLYALSSFVEGKLSIDVWFYFWAFISVPLICASVFVPVPCCFDYCSFVVCFEVRDCDASSFVLFSQDCFSNSRSFVAPYESSFIILKNIPMLFLKQIFPISEENIFIIKITFIVLFMITFCVRKDQDKESFAYSVLND</sequence>
<dbReference type="InterPro" id="IPR000276">
    <property type="entry name" value="GPCR_Rhodpsn"/>
</dbReference>
<gene>
    <name evidence="20" type="primary">OPRK1</name>
</gene>
<evidence type="ECO:0000256" key="16">
    <source>
        <dbReference type="ARBA" id="ARBA00043871"/>
    </source>
</evidence>
<dbReference type="InterPro" id="IPR017452">
    <property type="entry name" value="GPCR_Rhodpsn_7TM"/>
</dbReference>
<evidence type="ECO:0000256" key="7">
    <source>
        <dbReference type="ARBA" id="ARBA00023040"/>
    </source>
</evidence>
<comment type="function">
    <text evidence="16">G-protein coupled opioid receptor that functions as a receptor for endogenous alpha-neoendorphins and dynorphins, but has low affinity for beta-endorphins. Also functions as a receptor for various synthetic opioids and for the psychoactive diterpene salvinorin A. Ligand binding causes a conformation change that triggers signaling via guanine nucleotide-binding proteins (G proteins) and modulates the activity of down-stream effectors, such as adenylate cyclase. Signaling leads to the inhibition of adenylate cyclase activity. Inhibits neurotransmitter release by reducing calcium ion currents and increasing potassium ion conductance. Plays a role in the perception of pain. Plays a role in mediating reduced physical activity upon treatment with synthetic opioids. Plays a role in the regulation of salivation in response to synthetic opioids. May play a role in arousal and regulation of autonomic and neuroendocrine functions.</text>
</comment>
<feature type="transmembrane region" description="Helical" evidence="18">
    <location>
        <begin position="233"/>
        <end position="254"/>
    </location>
</feature>
<evidence type="ECO:0000313" key="20">
    <source>
        <dbReference type="Ensembl" id="ENSECAP00000084422.1"/>
    </source>
</evidence>
<keyword evidence="7 17" id="KW-0297">G-protein coupled receptor</keyword>
<dbReference type="Pfam" id="PF00001">
    <property type="entry name" value="7tm_1"/>
    <property type="match status" value="1"/>
</dbReference>
<dbReference type="Ensembl" id="ENSECAT00000099880.1">
    <property type="protein sequence ID" value="ENSECAP00000084422.1"/>
    <property type="gene ID" value="ENSECAG00000014442.3"/>
</dbReference>
<keyword evidence="11 17" id="KW-0675">Receptor</keyword>
<keyword evidence="9" id="KW-0564">Palmitate</keyword>
<keyword evidence="8 18" id="KW-0472">Membrane</keyword>
<keyword evidence="13 17" id="KW-0807">Transducer</keyword>
<reference evidence="20" key="3">
    <citation type="submission" date="2025-09" db="UniProtKB">
        <authorList>
            <consortium name="Ensembl"/>
        </authorList>
    </citation>
    <scope>IDENTIFICATION</scope>
    <source>
        <strain evidence="20">Thoroughbred</strain>
    </source>
</reference>
<reference evidence="20" key="2">
    <citation type="submission" date="2025-08" db="UniProtKB">
        <authorList>
            <consortium name="Ensembl"/>
        </authorList>
    </citation>
    <scope>IDENTIFICATION</scope>
    <source>
        <strain evidence="20">Thoroughbred</strain>
    </source>
</reference>
<evidence type="ECO:0000313" key="21">
    <source>
        <dbReference type="Proteomes" id="UP000002281"/>
    </source>
</evidence>
<feature type="transmembrane region" description="Helical" evidence="18">
    <location>
        <begin position="321"/>
        <end position="338"/>
    </location>
</feature>
<comment type="similarity">
    <text evidence="17">Belongs to the G-protein coupled receptor 1 family.</text>
</comment>
<evidence type="ECO:0000256" key="3">
    <source>
        <dbReference type="ARBA" id="ARBA00022475"/>
    </source>
</evidence>
<feature type="transmembrane region" description="Helical" evidence="18">
    <location>
        <begin position="97"/>
        <end position="119"/>
    </location>
</feature>
<evidence type="ECO:0000256" key="18">
    <source>
        <dbReference type="SAM" id="Phobius"/>
    </source>
</evidence>
<dbReference type="Proteomes" id="UP000002281">
    <property type="component" value="Chromosome 9"/>
</dbReference>
<dbReference type="AlphaFoldDB" id="A0A9L0TCW4"/>
<keyword evidence="21" id="KW-1185">Reference proteome</keyword>
<dbReference type="PROSITE" id="PS00237">
    <property type="entry name" value="G_PROTEIN_RECEP_F1_1"/>
    <property type="match status" value="1"/>
</dbReference>